<feature type="non-terminal residue" evidence="1">
    <location>
        <position position="1"/>
    </location>
</feature>
<dbReference type="EMBL" id="LXQA010445929">
    <property type="protein sequence ID" value="MCI52350.1"/>
    <property type="molecule type" value="Genomic_DNA"/>
</dbReference>
<dbReference type="Proteomes" id="UP000265520">
    <property type="component" value="Unassembled WGS sequence"/>
</dbReference>
<reference evidence="1 2" key="1">
    <citation type="journal article" date="2018" name="Front. Plant Sci.">
        <title>Red Clover (Trifolium pratense) and Zigzag Clover (T. medium) - A Picture of Genomic Similarities and Differences.</title>
        <authorList>
            <person name="Dluhosova J."/>
            <person name="Istvanek J."/>
            <person name="Nedelnik J."/>
            <person name="Repkova J."/>
        </authorList>
    </citation>
    <scope>NUCLEOTIDE SEQUENCE [LARGE SCALE GENOMIC DNA]</scope>
    <source>
        <strain evidence="2">cv. 10/8</strain>
        <tissue evidence="1">Leaf</tissue>
    </source>
</reference>
<organism evidence="1 2">
    <name type="scientific">Trifolium medium</name>
    <dbReference type="NCBI Taxonomy" id="97028"/>
    <lineage>
        <taxon>Eukaryota</taxon>
        <taxon>Viridiplantae</taxon>
        <taxon>Streptophyta</taxon>
        <taxon>Embryophyta</taxon>
        <taxon>Tracheophyta</taxon>
        <taxon>Spermatophyta</taxon>
        <taxon>Magnoliopsida</taxon>
        <taxon>eudicotyledons</taxon>
        <taxon>Gunneridae</taxon>
        <taxon>Pentapetalae</taxon>
        <taxon>rosids</taxon>
        <taxon>fabids</taxon>
        <taxon>Fabales</taxon>
        <taxon>Fabaceae</taxon>
        <taxon>Papilionoideae</taxon>
        <taxon>50 kb inversion clade</taxon>
        <taxon>NPAAA clade</taxon>
        <taxon>Hologalegina</taxon>
        <taxon>IRL clade</taxon>
        <taxon>Trifolieae</taxon>
        <taxon>Trifolium</taxon>
    </lineage>
</organism>
<accession>A0A392SWR9</accession>
<evidence type="ECO:0000313" key="1">
    <source>
        <dbReference type="EMBL" id="MCI52350.1"/>
    </source>
</evidence>
<dbReference type="AlphaFoldDB" id="A0A392SWR9"/>
<protein>
    <submittedName>
        <fullName evidence="1">Uncharacterized protein</fullName>
    </submittedName>
</protein>
<evidence type="ECO:0000313" key="2">
    <source>
        <dbReference type="Proteomes" id="UP000265520"/>
    </source>
</evidence>
<proteinExistence type="predicted"/>
<keyword evidence="2" id="KW-1185">Reference proteome</keyword>
<sequence length="69" mass="7694">FALENLPRNSSGYEFFILLSNSQVAFSPTGPPQTTFTDVISLFLNFFTSLPSILRHSLDGQVIPYLNIV</sequence>
<name>A0A392SWR9_9FABA</name>
<comment type="caution">
    <text evidence="1">The sequence shown here is derived from an EMBL/GenBank/DDBJ whole genome shotgun (WGS) entry which is preliminary data.</text>
</comment>